<gene>
    <name evidence="1" type="ORF">B0A72_07635</name>
    <name evidence="2" type="ORF">SAMN05444387_2039</name>
</gene>
<proteinExistence type="predicted"/>
<evidence type="ECO:0000313" key="1">
    <source>
        <dbReference type="EMBL" id="OXB05872.1"/>
    </source>
</evidence>
<evidence type="ECO:0000313" key="4">
    <source>
        <dbReference type="Proteomes" id="UP000198431"/>
    </source>
</evidence>
<name>A0AB36P3R2_9FLAO</name>
<dbReference type="RefSeq" id="WP_073394899.1">
    <property type="nucleotide sequence ID" value="NZ_CP130042.1"/>
</dbReference>
<evidence type="ECO:0000313" key="2">
    <source>
        <dbReference type="EMBL" id="SHM14501.1"/>
    </source>
</evidence>
<keyword evidence="3" id="KW-1185">Reference proteome</keyword>
<dbReference type="Proteomes" id="UP000198431">
    <property type="component" value="Unassembled WGS sequence"/>
</dbReference>
<evidence type="ECO:0000313" key="3">
    <source>
        <dbReference type="Proteomes" id="UP000184216"/>
    </source>
</evidence>
<reference evidence="2 3" key="2">
    <citation type="submission" date="2016-11" db="EMBL/GenBank/DDBJ databases">
        <authorList>
            <person name="Varghese N."/>
            <person name="Submissions S."/>
        </authorList>
    </citation>
    <scope>NUCLEOTIDE SEQUENCE [LARGE SCALE GENOMIC DNA]</scope>
    <source>
        <strain evidence="2 3">DSM 6368</strain>
    </source>
</reference>
<dbReference type="EMBL" id="FRBX01000002">
    <property type="protein sequence ID" value="SHM14501.1"/>
    <property type="molecule type" value="Genomic_DNA"/>
</dbReference>
<protein>
    <submittedName>
        <fullName evidence="1">Uncharacterized protein</fullName>
    </submittedName>
</protein>
<reference evidence="1 4" key="1">
    <citation type="submission" date="2016-11" db="EMBL/GenBank/DDBJ databases">
        <title>Whole genomes of Flavobacteriaceae.</title>
        <authorList>
            <person name="Stine C."/>
            <person name="Li C."/>
            <person name="Tadesse D."/>
        </authorList>
    </citation>
    <scope>NUCLEOTIDE SEQUENCE [LARGE SCALE GENOMIC DNA]</scope>
    <source>
        <strain evidence="1 4">ATCC 19366</strain>
    </source>
</reference>
<dbReference type="AlphaFoldDB" id="A0AB36P3R2"/>
<organism evidence="1 4">
    <name type="scientific">Flavobacterium pectinovorum</name>
    <dbReference type="NCBI Taxonomy" id="29533"/>
    <lineage>
        <taxon>Bacteria</taxon>
        <taxon>Pseudomonadati</taxon>
        <taxon>Bacteroidota</taxon>
        <taxon>Flavobacteriia</taxon>
        <taxon>Flavobacteriales</taxon>
        <taxon>Flavobacteriaceae</taxon>
        <taxon>Flavobacterium</taxon>
    </lineage>
</organism>
<sequence>MNTLDINTIAFQYLLRTDSQKNNNAEETNKVLQYNPEQYMKSQKSLLFQMYDLEEEEDFV</sequence>
<accession>A0AB36P3R2</accession>
<comment type="caution">
    <text evidence="1">The sequence shown here is derived from an EMBL/GenBank/DDBJ whole genome shotgun (WGS) entry which is preliminary data.</text>
</comment>
<dbReference type="EMBL" id="MUHB01000007">
    <property type="protein sequence ID" value="OXB05872.1"/>
    <property type="molecule type" value="Genomic_DNA"/>
</dbReference>
<dbReference type="Proteomes" id="UP000184216">
    <property type="component" value="Unassembled WGS sequence"/>
</dbReference>